<dbReference type="Proteomes" id="UP000838756">
    <property type="component" value="Unassembled WGS sequence"/>
</dbReference>
<dbReference type="PANTHER" id="PTHR45889:SF8">
    <property type="entry name" value="IG-LIKE DOMAIN-CONTAINING PROTEIN"/>
    <property type="match status" value="1"/>
</dbReference>
<dbReference type="InterPro" id="IPR036179">
    <property type="entry name" value="Ig-like_dom_sf"/>
</dbReference>
<dbReference type="AlphaFoldDB" id="A0A8S4RA53"/>
<organism evidence="6 7">
    <name type="scientific">Pararge aegeria aegeria</name>
    <dbReference type="NCBI Taxonomy" id="348720"/>
    <lineage>
        <taxon>Eukaryota</taxon>
        <taxon>Metazoa</taxon>
        <taxon>Ecdysozoa</taxon>
        <taxon>Arthropoda</taxon>
        <taxon>Hexapoda</taxon>
        <taxon>Insecta</taxon>
        <taxon>Pterygota</taxon>
        <taxon>Neoptera</taxon>
        <taxon>Endopterygota</taxon>
        <taxon>Lepidoptera</taxon>
        <taxon>Glossata</taxon>
        <taxon>Ditrysia</taxon>
        <taxon>Papilionoidea</taxon>
        <taxon>Nymphalidae</taxon>
        <taxon>Satyrinae</taxon>
        <taxon>Satyrini</taxon>
        <taxon>Parargina</taxon>
        <taxon>Pararge</taxon>
    </lineage>
</organism>
<feature type="region of interest" description="Disordered" evidence="4">
    <location>
        <begin position="83"/>
        <end position="103"/>
    </location>
</feature>
<evidence type="ECO:0000256" key="1">
    <source>
        <dbReference type="ARBA" id="ARBA00004167"/>
    </source>
</evidence>
<dbReference type="PROSITE" id="PS50835">
    <property type="entry name" value="IG_LIKE"/>
    <property type="match status" value="2"/>
</dbReference>
<dbReference type="InterPro" id="IPR013783">
    <property type="entry name" value="Ig-like_fold"/>
</dbReference>
<dbReference type="EMBL" id="CAKXAJ010024929">
    <property type="protein sequence ID" value="CAH2232970.1"/>
    <property type="molecule type" value="Genomic_DNA"/>
</dbReference>
<proteinExistence type="predicted"/>
<evidence type="ECO:0000313" key="6">
    <source>
        <dbReference type="EMBL" id="CAH2232970.1"/>
    </source>
</evidence>
<evidence type="ECO:0000256" key="4">
    <source>
        <dbReference type="SAM" id="MobiDB-lite"/>
    </source>
</evidence>
<evidence type="ECO:0000256" key="3">
    <source>
        <dbReference type="ARBA" id="ARBA00023157"/>
    </source>
</evidence>
<dbReference type="PANTHER" id="PTHR45889">
    <property type="entry name" value="IG-LIKE DOMAIN-CONTAINING PROTEIN"/>
    <property type="match status" value="1"/>
</dbReference>
<keyword evidence="2" id="KW-0472">Membrane</keyword>
<evidence type="ECO:0000256" key="2">
    <source>
        <dbReference type="ARBA" id="ARBA00023136"/>
    </source>
</evidence>
<dbReference type="InterPro" id="IPR003599">
    <property type="entry name" value="Ig_sub"/>
</dbReference>
<dbReference type="Pfam" id="PF08205">
    <property type="entry name" value="C2-set_2"/>
    <property type="match status" value="2"/>
</dbReference>
<evidence type="ECO:0000313" key="7">
    <source>
        <dbReference type="Proteomes" id="UP000838756"/>
    </source>
</evidence>
<dbReference type="InterPro" id="IPR013162">
    <property type="entry name" value="CD80_C2-set"/>
</dbReference>
<dbReference type="InterPro" id="IPR003598">
    <property type="entry name" value="Ig_sub2"/>
</dbReference>
<dbReference type="Gene3D" id="2.60.40.10">
    <property type="entry name" value="Immunoglobulins"/>
    <property type="match status" value="2"/>
</dbReference>
<sequence length="227" mass="25764">MLGTVYFCEIKSKVLVCFSPSFQLTICQKSAPPNAVEIINHPHNSKLEMKEGEDVVLECQVKNAKPAAKIVWYRGNQEMKGDKVSSEEIKEVEGPTGNPKSTRYTSISRVHFKAMADDDYADFTCEARHEALQRDTPMRSTVQLSVLYPPGAPYIEGYAEGETVRRGQSLELVCRSRGGNPPAQLIWYKNGEQIRMAYSFEKNAFFEMSRVEHNLNASLMRRAKKKY</sequence>
<comment type="subcellular location">
    <subcellularLocation>
        <location evidence="1">Membrane</location>
        <topology evidence="1">Single-pass membrane protein</topology>
    </subcellularLocation>
</comment>
<accession>A0A8S4RA53</accession>
<gene>
    <name evidence="6" type="primary">jg8287</name>
    <name evidence="6" type="ORF">PAEG_LOCUS11133</name>
</gene>
<comment type="caution">
    <text evidence="6">The sequence shown here is derived from an EMBL/GenBank/DDBJ whole genome shotgun (WGS) entry which is preliminary data.</text>
</comment>
<dbReference type="InterPro" id="IPR007110">
    <property type="entry name" value="Ig-like_dom"/>
</dbReference>
<dbReference type="SMART" id="SM00409">
    <property type="entry name" value="IG"/>
    <property type="match status" value="1"/>
</dbReference>
<feature type="domain" description="Ig-like" evidence="5">
    <location>
        <begin position="33"/>
        <end position="145"/>
    </location>
</feature>
<protein>
    <submittedName>
        <fullName evidence="6">Jg8287 protein</fullName>
    </submittedName>
</protein>
<dbReference type="SMART" id="SM00408">
    <property type="entry name" value="IGc2"/>
    <property type="match status" value="2"/>
</dbReference>
<keyword evidence="7" id="KW-1185">Reference proteome</keyword>
<name>A0A8S4RA53_9NEOP</name>
<dbReference type="GO" id="GO:0016020">
    <property type="term" value="C:membrane"/>
    <property type="evidence" value="ECO:0007669"/>
    <property type="project" value="UniProtKB-SubCell"/>
</dbReference>
<dbReference type="OrthoDB" id="10028801at2759"/>
<dbReference type="SUPFAM" id="SSF48726">
    <property type="entry name" value="Immunoglobulin"/>
    <property type="match status" value="2"/>
</dbReference>
<feature type="compositionally biased region" description="Basic and acidic residues" evidence="4">
    <location>
        <begin position="83"/>
        <end position="93"/>
    </location>
</feature>
<evidence type="ECO:0000259" key="5">
    <source>
        <dbReference type="PROSITE" id="PS50835"/>
    </source>
</evidence>
<feature type="domain" description="Ig-like" evidence="5">
    <location>
        <begin position="153"/>
        <end position="227"/>
    </location>
</feature>
<keyword evidence="3" id="KW-1015">Disulfide bond</keyword>
<reference evidence="6" key="1">
    <citation type="submission" date="2022-03" db="EMBL/GenBank/DDBJ databases">
        <authorList>
            <person name="Lindestad O."/>
        </authorList>
    </citation>
    <scope>NUCLEOTIDE SEQUENCE</scope>
</reference>